<keyword evidence="1" id="KW-0805">Transcription regulation</keyword>
<dbReference type="AlphaFoldDB" id="A0ABD5U7T8"/>
<comment type="caution">
    <text evidence="5">The sequence shown here is derived from an EMBL/GenBank/DDBJ whole genome shotgun (WGS) entry which is preliminary data.</text>
</comment>
<evidence type="ECO:0000259" key="4">
    <source>
        <dbReference type="Pfam" id="PF15915"/>
    </source>
</evidence>
<dbReference type="SUPFAM" id="SSF88659">
    <property type="entry name" value="Sigma3 and sigma4 domains of RNA polymerase sigma factors"/>
    <property type="match status" value="1"/>
</dbReference>
<evidence type="ECO:0000256" key="2">
    <source>
        <dbReference type="ARBA" id="ARBA00023163"/>
    </source>
</evidence>
<name>A0ABD5U7T8_9EURY</name>
<dbReference type="InterPro" id="IPR036388">
    <property type="entry name" value="WH-like_DNA-bd_sf"/>
</dbReference>
<sequence>MATVAEFTVPGDSFPLGGIFGQFPRVTVELERIVPTSDAIIPYFWVRGADDAEEDRIEAACAAHPDLRSVELIDEVDGQFLLRVEWNEEHRGVLGAVAATGVNLISGHGSGDRWSFEVRSDERAGVGEFQQYCRDRGIPIELTALHALSEVESRSEYDLTETQRTALLLAHERGYFDSPRRATLAEIAEDLDITRQSLASRLRRGHKRLIENTLVNQ</sequence>
<keyword evidence="2" id="KW-0804">Transcription</keyword>
<protein>
    <submittedName>
        <fullName evidence="5">Helix-turn-helix domain-containing protein</fullName>
    </submittedName>
</protein>
<evidence type="ECO:0000259" key="3">
    <source>
        <dbReference type="Pfam" id="PF04967"/>
    </source>
</evidence>
<dbReference type="EMBL" id="JBHSXH010000015">
    <property type="protein sequence ID" value="MFC6826637.1"/>
    <property type="molecule type" value="Genomic_DNA"/>
</dbReference>
<dbReference type="InterPro" id="IPR013324">
    <property type="entry name" value="RNA_pol_sigma_r3/r4-like"/>
</dbReference>
<dbReference type="InterPro" id="IPR007050">
    <property type="entry name" value="HTH_bacterioopsin"/>
</dbReference>
<dbReference type="Pfam" id="PF04967">
    <property type="entry name" value="HTH_10"/>
    <property type="match status" value="1"/>
</dbReference>
<dbReference type="RefSeq" id="WP_379698540.1">
    <property type="nucleotide sequence ID" value="NZ_JBHSXH010000015.1"/>
</dbReference>
<dbReference type="InterPro" id="IPR031803">
    <property type="entry name" value="BAT_GAF/HTH-assoc"/>
</dbReference>
<dbReference type="Gene3D" id="1.10.10.10">
    <property type="entry name" value="Winged helix-like DNA-binding domain superfamily/Winged helix DNA-binding domain"/>
    <property type="match status" value="1"/>
</dbReference>
<dbReference type="Proteomes" id="UP001596408">
    <property type="component" value="Unassembled WGS sequence"/>
</dbReference>
<evidence type="ECO:0000313" key="5">
    <source>
        <dbReference type="EMBL" id="MFC6826637.1"/>
    </source>
</evidence>
<feature type="domain" description="HTH bat-type" evidence="3">
    <location>
        <begin position="159"/>
        <end position="211"/>
    </location>
</feature>
<evidence type="ECO:0000256" key="1">
    <source>
        <dbReference type="ARBA" id="ARBA00023015"/>
    </source>
</evidence>
<organism evidence="5 6">
    <name type="scientific">Halopelagius fulvigenes</name>
    <dbReference type="NCBI Taxonomy" id="1198324"/>
    <lineage>
        <taxon>Archaea</taxon>
        <taxon>Methanobacteriati</taxon>
        <taxon>Methanobacteriota</taxon>
        <taxon>Stenosarchaea group</taxon>
        <taxon>Halobacteria</taxon>
        <taxon>Halobacteriales</taxon>
        <taxon>Haloferacaceae</taxon>
    </lineage>
</organism>
<reference evidence="5 6" key="1">
    <citation type="journal article" date="2019" name="Int. J. Syst. Evol. Microbiol.">
        <title>The Global Catalogue of Microorganisms (GCM) 10K type strain sequencing project: providing services to taxonomists for standard genome sequencing and annotation.</title>
        <authorList>
            <consortium name="The Broad Institute Genomics Platform"/>
            <consortium name="The Broad Institute Genome Sequencing Center for Infectious Disease"/>
            <person name="Wu L."/>
            <person name="Ma J."/>
        </authorList>
    </citation>
    <scope>NUCLEOTIDE SEQUENCE [LARGE SCALE GENOMIC DNA]</scope>
    <source>
        <strain evidence="5 6">YIM 94188</strain>
    </source>
</reference>
<gene>
    <name evidence="5" type="ORF">ACFQEV_16800</name>
</gene>
<proteinExistence type="predicted"/>
<keyword evidence="6" id="KW-1185">Reference proteome</keyword>
<feature type="domain" description="Bacterioopsin transcriptional activator GAF and HTH associated" evidence="4">
    <location>
        <begin position="6"/>
        <end position="149"/>
    </location>
</feature>
<dbReference type="PANTHER" id="PTHR34236:SF1">
    <property type="entry name" value="DIMETHYL SULFOXIDE REDUCTASE TRANSCRIPTIONAL ACTIVATOR"/>
    <property type="match status" value="1"/>
</dbReference>
<dbReference type="PANTHER" id="PTHR34236">
    <property type="entry name" value="DIMETHYL SULFOXIDE REDUCTASE TRANSCRIPTIONAL ACTIVATOR"/>
    <property type="match status" value="1"/>
</dbReference>
<evidence type="ECO:0000313" key="6">
    <source>
        <dbReference type="Proteomes" id="UP001596408"/>
    </source>
</evidence>
<accession>A0ABD5U7T8</accession>
<dbReference type="Pfam" id="PF15915">
    <property type="entry name" value="BAT"/>
    <property type="match status" value="1"/>
</dbReference>